<protein>
    <submittedName>
        <fullName evidence="1">Uncharacterized protein</fullName>
    </submittedName>
</protein>
<reference evidence="1" key="1">
    <citation type="submission" date="2018-05" db="EMBL/GenBank/DDBJ databases">
        <authorList>
            <person name="Lanie J.A."/>
            <person name="Ng W.-L."/>
            <person name="Kazmierczak K.M."/>
            <person name="Andrzejewski T.M."/>
            <person name="Davidsen T.M."/>
            <person name="Wayne K.J."/>
            <person name="Tettelin H."/>
            <person name="Glass J.I."/>
            <person name="Rusch D."/>
            <person name="Podicherti R."/>
            <person name="Tsui H.-C.T."/>
            <person name="Winkler M.E."/>
        </authorList>
    </citation>
    <scope>NUCLEOTIDE SEQUENCE</scope>
</reference>
<sequence>MIGKVANKNTILLEMAEKVLRYLETDLAAHRPWFSKKKVSGALVGFPVAGAKVIQRIFASRFDFFRCISEIRLVSN</sequence>
<accession>A0A382X1T0</accession>
<dbReference type="AlphaFoldDB" id="A0A382X1T0"/>
<name>A0A382X1T0_9ZZZZ</name>
<dbReference type="EMBL" id="UINC01163824">
    <property type="protein sequence ID" value="SVD64338.1"/>
    <property type="molecule type" value="Genomic_DNA"/>
</dbReference>
<evidence type="ECO:0000313" key="1">
    <source>
        <dbReference type="EMBL" id="SVD64338.1"/>
    </source>
</evidence>
<proteinExistence type="predicted"/>
<organism evidence="1">
    <name type="scientific">marine metagenome</name>
    <dbReference type="NCBI Taxonomy" id="408172"/>
    <lineage>
        <taxon>unclassified sequences</taxon>
        <taxon>metagenomes</taxon>
        <taxon>ecological metagenomes</taxon>
    </lineage>
</organism>
<gene>
    <name evidence="1" type="ORF">METZ01_LOCUS417192</name>
</gene>